<dbReference type="Pfam" id="PF00561">
    <property type="entry name" value="Abhydrolase_1"/>
    <property type="match status" value="1"/>
</dbReference>
<proteinExistence type="inferred from homology"/>
<accession>A0A511YRQ8</accession>
<dbReference type="Gene3D" id="3.40.50.1820">
    <property type="entry name" value="alpha/beta hydrolase"/>
    <property type="match status" value="1"/>
</dbReference>
<gene>
    <name evidence="4" type="ORF">CHA01nite_36200</name>
</gene>
<dbReference type="InterPro" id="IPR029058">
    <property type="entry name" value="AB_hydrolase_fold"/>
</dbReference>
<dbReference type="AlphaFoldDB" id="A0A511YRQ8"/>
<dbReference type="EMBL" id="BJYJ01000035">
    <property type="protein sequence ID" value="GEN77880.1"/>
    <property type="molecule type" value="Genomic_DNA"/>
</dbReference>
<dbReference type="SUPFAM" id="SSF53474">
    <property type="entry name" value="alpha/beta-Hydrolases"/>
    <property type="match status" value="1"/>
</dbReference>
<dbReference type="GO" id="GO:0016787">
    <property type="term" value="F:hydrolase activity"/>
    <property type="evidence" value="ECO:0007669"/>
    <property type="project" value="UniProtKB-KW"/>
</dbReference>
<organism evidence="4 5">
    <name type="scientific">Chryseobacterium hagamense</name>
    <dbReference type="NCBI Taxonomy" id="395935"/>
    <lineage>
        <taxon>Bacteria</taxon>
        <taxon>Pseudomonadati</taxon>
        <taxon>Bacteroidota</taxon>
        <taxon>Flavobacteriia</taxon>
        <taxon>Flavobacteriales</taxon>
        <taxon>Weeksellaceae</taxon>
        <taxon>Chryseobacterium group</taxon>
        <taxon>Chryseobacterium</taxon>
    </lineage>
</organism>
<dbReference type="PRINTS" id="PR00111">
    <property type="entry name" value="ABHYDROLASE"/>
</dbReference>
<dbReference type="InterPro" id="IPR000639">
    <property type="entry name" value="Epox_hydrolase-like"/>
</dbReference>
<evidence type="ECO:0000256" key="1">
    <source>
        <dbReference type="ARBA" id="ARBA00022801"/>
    </source>
</evidence>
<comment type="caution">
    <text evidence="4">The sequence shown here is derived from an EMBL/GenBank/DDBJ whole genome shotgun (WGS) entry which is preliminary data.</text>
</comment>
<evidence type="ECO:0000313" key="4">
    <source>
        <dbReference type="EMBL" id="GEN77880.1"/>
    </source>
</evidence>
<reference evidence="4 5" key="1">
    <citation type="submission" date="2019-07" db="EMBL/GenBank/DDBJ databases">
        <title>Whole genome shotgun sequence of Chryseobacterium hagamense NBRC 105253.</title>
        <authorList>
            <person name="Hosoyama A."/>
            <person name="Uohara A."/>
            <person name="Ohji S."/>
            <person name="Ichikawa N."/>
        </authorList>
    </citation>
    <scope>NUCLEOTIDE SEQUENCE [LARGE SCALE GENOMIC DNA]</scope>
    <source>
        <strain evidence="4 5">NBRC 105253</strain>
    </source>
</reference>
<dbReference type="InterPro" id="IPR000073">
    <property type="entry name" value="AB_hydrolase_1"/>
</dbReference>
<dbReference type="FunFam" id="3.40.50.1820:FF:000205">
    <property type="entry name" value="Non-haem bromoperoxidase BPO-A2"/>
    <property type="match status" value="1"/>
</dbReference>
<dbReference type="PANTHER" id="PTHR43798">
    <property type="entry name" value="MONOACYLGLYCEROL LIPASE"/>
    <property type="match status" value="1"/>
</dbReference>
<protein>
    <submittedName>
        <fullName evidence="4">Arylesterase</fullName>
    </submittedName>
</protein>
<evidence type="ECO:0000313" key="5">
    <source>
        <dbReference type="Proteomes" id="UP000321863"/>
    </source>
</evidence>
<sequence length="284" mass="31788">MEYTKNIIMPYITKQDDQNVQLYYEDFGSGQPIVLIHGWPLSGKSWEMQIPVLLNLGYRVIAYDRRGFGKSSPTADGYDYDGLTKDLHELISQLDLKNVILFGFSMGGGEVVRYLTNYGSENVDKVALISSIIPVVKQKEDNPDGVPQEKLTEILNSLKTDRITFLESFHKDFYNYGMLSKPVSQKQLDYDWAIASFANPIATIKCAESWANTDFRPELPNVTVKTLIVHGDSDNVVPIDTAGKQAAQGIANNEFFIIEGGPHGLNVSHADELNSIISRFLTEK</sequence>
<keyword evidence="5" id="KW-1185">Reference proteome</keyword>
<keyword evidence="1" id="KW-0378">Hydrolase</keyword>
<feature type="domain" description="AB hydrolase-1" evidence="3">
    <location>
        <begin position="32"/>
        <end position="267"/>
    </location>
</feature>
<name>A0A511YRQ8_9FLAO</name>
<comment type="similarity">
    <text evidence="2">Belongs to the AB hydrolase superfamily. Bacterial non-heme haloperoxidase / perhydrolase family.</text>
</comment>
<dbReference type="Proteomes" id="UP000321863">
    <property type="component" value="Unassembled WGS sequence"/>
</dbReference>
<dbReference type="PRINTS" id="PR00412">
    <property type="entry name" value="EPOXHYDRLASE"/>
</dbReference>
<dbReference type="PANTHER" id="PTHR43798:SF31">
    <property type="entry name" value="AB HYDROLASE SUPERFAMILY PROTEIN YCLE"/>
    <property type="match status" value="1"/>
</dbReference>
<dbReference type="GO" id="GO:0016020">
    <property type="term" value="C:membrane"/>
    <property type="evidence" value="ECO:0007669"/>
    <property type="project" value="TreeGrafter"/>
</dbReference>
<evidence type="ECO:0000256" key="2">
    <source>
        <dbReference type="ARBA" id="ARBA00038128"/>
    </source>
</evidence>
<evidence type="ECO:0000259" key="3">
    <source>
        <dbReference type="Pfam" id="PF00561"/>
    </source>
</evidence>
<dbReference type="InterPro" id="IPR050266">
    <property type="entry name" value="AB_hydrolase_sf"/>
</dbReference>